<dbReference type="Proteomes" id="UP001219525">
    <property type="component" value="Unassembled WGS sequence"/>
</dbReference>
<keyword evidence="3" id="KW-1185">Reference proteome</keyword>
<dbReference type="PANTHER" id="PTHR24148">
    <property type="entry name" value="ANKYRIN REPEAT DOMAIN-CONTAINING PROTEIN 39 HOMOLOG-RELATED"/>
    <property type="match status" value="1"/>
</dbReference>
<proteinExistence type="predicted"/>
<dbReference type="Pfam" id="PF06985">
    <property type="entry name" value="HET"/>
    <property type="match status" value="1"/>
</dbReference>
<evidence type="ECO:0000313" key="3">
    <source>
        <dbReference type="Proteomes" id="UP001219525"/>
    </source>
</evidence>
<dbReference type="InterPro" id="IPR010730">
    <property type="entry name" value="HET"/>
</dbReference>
<sequence length="538" mass="60128">MLIYLARVGVRPGGSLYLDRKPHGTTEDDYIAISHVWGTPETIQPTEIDGIPGLVPLSPGKKDILSILRRPEICGEGWFWMDLFCINQTESASISITDQLMAIPSIYKSSRCVKVLLEKPVCRDWQDTARQAFNEVAIDEESFAEEELAHGRKCPHLLFGDPWFERLWTRQEGLYALVLDFVILNPVPCERPQKTHVDGKAAWVSHGSLLAQRTILESFLHDKLSYHGILPTTAEGALFSIYFDVVYKHHLSMLAYDADAGPAPTYSPIREAWRSGRSTTKERDYVLAVFPDIDGYKIPPKARSMSYSDLLRNAILQLAICGRLRIAPKVPQGMMISSGKSTLPWIIDKPSSIGEAYDTFTASMEDKANIAEQSKLSPITNDIGLEVVHFTSSCADVKNDWMRTADVLTHMVFVSPSGPCTGTTRVHIDSTSGLLHQYFCHEFAEVAVSQYLPEGKLEALEFRTKDVISFDRCQDVPTDIFAHELRRFIVCMVCGTSLGTADKILQAADIGYEASGKKWLIGAHVRFSKFHGGIPHLY</sequence>
<feature type="domain" description="Heterokaryon incompatibility" evidence="1">
    <location>
        <begin position="30"/>
        <end position="172"/>
    </location>
</feature>
<reference evidence="2" key="1">
    <citation type="submission" date="2023-03" db="EMBL/GenBank/DDBJ databases">
        <title>Massive genome expansion in bonnet fungi (Mycena s.s.) driven by repeated elements and novel gene families across ecological guilds.</title>
        <authorList>
            <consortium name="Lawrence Berkeley National Laboratory"/>
            <person name="Harder C.B."/>
            <person name="Miyauchi S."/>
            <person name="Viragh M."/>
            <person name="Kuo A."/>
            <person name="Thoen E."/>
            <person name="Andreopoulos B."/>
            <person name="Lu D."/>
            <person name="Skrede I."/>
            <person name="Drula E."/>
            <person name="Henrissat B."/>
            <person name="Morin E."/>
            <person name="Kohler A."/>
            <person name="Barry K."/>
            <person name="LaButti K."/>
            <person name="Morin E."/>
            <person name="Salamov A."/>
            <person name="Lipzen A."/>
            <person name="Mereny Z."/>
            <person name="Hegedus B."/>
            <person name="Baldrian P."/>
            <person name="Stursova M."/>
            <person name="Weitz H."/>
            <person name="Taylor A."/>
            <person name="Grigoriev I.V."/>
            <person name="Nagy L.G."/>
            <person name="Martin F."/>
            <person name="Kauserud H."/>
        </authorList>
    </citation>
    <scope>NUCLEOTIDE SEQUENCE</scope>
    <source>
        <strain evidence="2">9144</strain>
    </source>
</reference>
<protein>
    <submittedName>
        <fullName evidence="2">Heterokaryon incompatibility protein-domain-containing protein</fullName>
    </submittedName>
</protein>
<gene>
    <name evidence="2" type="ORF">GGX14DRAFT_573523</name>
</gene>
<dbReference type="AlphaFoldDB" id="A0AAD6UZG2"/>
<organism evidence="2 3">
    <name type="scientific">Mycena pura</name>
    <dbReference type="NCBI Taxonomy" id="153505"/>
    <lineage>
        <taxon>Eukaryota</taxon>
        <taxon>Fungi</taxon>
        <taxon>Dikarya</taxon>
        <taxon>Basidiomycota</taxon>
        <taxon>Agaricomycotina</taxon>
        <taxon>Agaricomycetes</taxon>
        <taxon>Agaricomycetidae</taxon>
        <taxon>Agaricales</taxon>
        <taxon>Marasmiineae</taxon>
        <taxon>Mycenaceae</taxon>
        <taxon>Mycena</taxon>
    </lineage>
</organism>
<evidence type="ECO:0000313" key="2">
    <source>
        <dbReference type="EMBL" id="KAJ7198286.1"/>
    </source>
</evidence>
<evidence type="ECO:0000259" key="1">
    <source>
        <dbReference type="Pfam" id="PF06985"/>
    </source>
</evidence>
<comment type="caution">
    <text evidence="2">The sequence shown here is derived from an EMBL/GenBank/DDBJ whole genome shotgun (WGS) entry which is preliminary data.</text>
</comment>
<dbReference type="PANTHER" id="PTHR24148:SF64">
    <property type="entry name" value="HETEROKARYON INCOMPATIBILITY DOMAIN-CONTAINING PROTEIN"/>
    <property type="match status" value="1"/>
</dbReference>
<dbReference type="EMBL" id="JARJCW010000073">
    <property type="protein sequence ID" value="KAJ7198286.1"/>
    <property type="molecule type" value="Genomic_DNA"/>
</dbReference>
<dbReference type="InterPro" id="IPR052895">
    <property type="entry name" value="HetReg/Transcr_Mod"/>
</dbReference>
<accession>A0AAD6UZG2</accession>
<name>A0AAD6UZG2_9AGAR</name>